<evidence type="ECO:0000313" key="3">
    <source>
        <dbReference type="EMBL" id="MBM7659123.1"/>
    </source>
</evidence>
<proteinExistence type="predicted"/>
<feature type="domain" description="D-alanyl-D-alanine carboxypeptidase-like core" evidence="2">
    <location>
        <begin position="105"/>
        <end position="232"/>
    </location>
</feature>
<dbReference type="Gene3D" id="3.30.1380.10">
    <property type="match status" value="1"/>
</dbReference>
<evidence type="ECO:0000256" key="1">
    <source>
        <dbReference type="SAM" id="SignalP"/>
    </source>
</evidence>
<dbReference type="PROSITE" id="PS51257">
    <property type="entry name" value="PROKAR_LIPOPROTEIN"/>
    <property type="match status" value="1"/>
</dbReference>
<evidence type="ECO:0000259" key="2">
    <source>
        <dbReference type="Pfam" id="PF02557"/>
    </source>
</evidence>
<keyword evidence="3" id="KW-0121">Carboxypeptidase</keyword>
<keyword evidence="1" id="KW-0732">Signal</keyword>
<name>A0ABS2QBD9_9BACL</name>
<feature type="signal peptide" evidence="1">
    <location>
        <begin position="1"/>
        <end position="23"/>
    </location>
</feature>
<protein>
    <submittedName>
        <fullName evidence="3">D-alanyl-D-alanine carboxypeptidase</fullName>
        <ecNumber evidence="3">3.4.16.4</ecNumber>
    </submittedName>
</protein>
<dbReference type="InterPro" id="IPR009045">
    <property type="entry name" value="Zn_M74/Hedgehog-like"/>
</dbReference>
<evidence type="ECO:0000313" key="4">
    <source>
        <dbReference type="Proteomes" id="UP000823201"/>
    </source>
</evidence>
<dbReference type="InterPro" id="IPR003709">
    <property type="entry name" value="VanY-like_core_dom"/>
</dbReference>
<dbReference type="SUPFAM" id="SSF55166">
    <property type="entry name" value="Hedgehog/DD-peptidase"/>
    <property type="match status" value="1"/>
</dbReference>
<keyword evidence="3" id="KW-0378">Hydrolase</keyword>
<dbReference type="CDD" id="cd14852">
    <property type="entry name" value="LD-carboxypeptidase"/>
    <property type="match status" value="1"/>
</dbReference>
<sequence length="257" mass="28354">MKRQKWKLFLSALIVLLVLSACSLRTDVKKAHQGEHPAHDHASHQIKDIHPTVSAMVQQGVHVVADPESILVLVNKHFKLPDNYQPHLLVYPKVRFLGGHTEKAKMRLVAANALEKMFRAAAKDGITLVGVSAYRSSRTQTALFNRYAARDGKAKALTYSALPGTSEHETGLAIDVSGAGGQGAATTAFAGTKESNWLEKYAQAYGYIIRYPKGKEAVTGYEYEPWHLRYVGPTVAKTIKENDQTLEEYLGEVPVTK</sequence>
<dbReference type="PANTHER" id="PTHR34385">
    <property type="entry name" value="D-ALANYL-D-ALANINE CARBOXYPEPTIDASE"/>
    <property type="match status" value="1"/>
</dbReference>
<dbReference type="InterPro" id="IPR058193">
    <property type="entry name" value="VanY/YodJ_core_dom"/>
</dbReference>
<keyword evidence="3" id="KW-0645">Protease</keyword>
<dbReference type="RefSeq" id="WP_205007665.1">
    <property type="nucleotide sequence ID" value="NZ_CBCRXA010000035.1"/>
</dbReference>
<keyword evidence="4" id="KW-1185">Reference proteome</keyword>
<dbReference type="Proteomes" id="UP000823201">
    <property type="component" value="Unassembled WGS sequence"/>
</dbReference>
<comment type="caution">
    <text evidence="3">The sequence shown here is derived from an EMBL/GenBank/DDBJ whole genome shotgun (WGS) entry which is preliminary data.</text>
</comment>
<gene>
    <name evidence="3" type="ORF">JOC27_002618</name>
</gene>
<dbReference type="EC" id="3.4.16.4" evidence="3"/>
<dbReference type="InterPro" id="IPR052179">
    <property type="entry name" value="DD-CPase-like"/>
</dbReference>
<dbReference type="Pfam" id="PF02557">
    <property type="entry name" value="VanY"/>
    <property type="match status" value="1"/>
</dbReference>
<dbReference type="EMBL" id="JAFBEV010000036">
    <property type="protein sequence ID" value="MBM7659123.1"/>
    <property type="molecule type" value="Genomic_DNA"/>
</dbReference>
<accession>A0ABS2QBD9</accession>
<reference evidence="3 4" key="1">
    <citation type="submission" date="2021-01" db="EMBL/GenBank/DDBJ databases">
        <title>Genomic Encyclopedia of Type Strains, Phase IV (KMG-IV): sequencing the most valuable type-strain genomes for metagenomic binning, comparative biology and taxonomic classification.</title>
        <authorList>
            <person name="Goeker M."/>
        </authorList>
    </citation>
    <scope>NUCLEOTIDE SEQUENCE [LARGE SCALE GENOMIC DNA]</scope>
    <source>
        <strain evidence="3 4">DSM 100968</strain>
    </source>
</reference>
<dbReference type="PANTHER" id="PTHR34385:SF1">
    <property type="entry name" value="PEPTIDOGLYCAN L-ALANYL-D-GLUTAMATE ENDOPEPTIDASE CWLK"/>
    <property type="match status" value="1"/>
</dbReference>
<dbReference type="GO" id="GO:0009002">
    <property type="term" value="F:serine-type D-Ala-D-Ala carboxypeptidase activity"/>
    <property type="evidence" value="ECO:0007669"/>
    <property type="project" value="UniProtKB-EC"/>
</dbReference>
<feature type="chain" id="PRO_5047289930" evidence="1">
    <location>
        <begin position="24"/>
        <end position="257"/>
    </location>
</feature>
<organism evidence="3 4">
    <name type="scientific">Sporolactobacillus spathodeae</name>
    <dbReference type="NCBI Taxonomy" id="1465502"/>
    <lineage>
        <taxon>Bacteria</taxon>
        <taxon>Bacillati</taxon>
        <taxon>Bacillota</taxon>
        <taxon>Bacilli</taxon>
        <taxon>Bacillales</taxon>
        <taxon>Sporolactobacillaceae</taxon>
        <taxon>Sporolactobacillus</taxon>
    </lineage>
</organism>